<gene>
    <name evidence="1" type="ORF">MATL_G00136350</name>
</gene>
<comment type="caution">
    <text evidence="1">The sequence shown here is derived from an EMBL/GenBank/DDBJ whole genome shotgun (WGS) entry which is preliminary data.</text>
</comment>
<organism evidence="1 2">
    <name type="scientific">Megalops atlanticus</name>
    <name type="common">Tarpon</name>
    <name type="synonym">Clupea gigantea</name>
    <dbReference type="NCBI Taxonomy" id="7932"/>
    <lineage>
        <taxon>Eukaryota</taxon>
        <taxon>Metazoa</taxon>
        <taxon>Chordata</taxon>
        <taxon>Craniata</taxon>
        <taxon>Vertebrata</taxon>
        <taxon>Euteleostomi</taxon>
        <taxon>Actinopterygii</taxon>
        <taxon>Neopterygii</taxon>
        <taxon>Teleostei</taxon>
        <taxon>Elopiformes</taxon>
        <taxon>Megalopidae</taxon>
        <taxon>Megalops</taxon>
    </lineage>
</organism>
<proteinExistence type="predicted"/>
<keyword evidence="2" id="KW-1185">Reference proteome</keyword>
<evidence type="ECO:0000313" key="2">
    <source>
        <dbReference type="Proteomes" id="UP001046870"/>
    </source>
</evidence>
<evidence type="ECO:0000313" key="1">
    <source>
        <dbReference type="EMBL" id="KAG7470148.1"/>
    </source>
</evidence>
<sequence>MPVLRATQPESSDFYSVCLDQWAQAGWWWGVSFVVESSFTCMSSDLHQHLEVHVCCVD</sequence>
<accession>A0A9D3TAY1</accession>
<dbReference type="EMBL" id="JAFDVH010000010">
    <property type="protein sequence ID" value="KAG7470148.1"/>
    <property type="molecule type" value="Genomic_DNA"/>
</dbReference>
<name>A0A9D3TAY1_MEGAT</name>
<dbReference type="AlphaFoldDB" id="A0A9D3TAY1"/>
<reference evidence="1" key="1">
    <citation type="submission" date="2021-01" db="EMBL/GenBank/DDBJ databases">
        <authorList>
            <person name="Zahm M."/>
            <person name="Roques C."/>
            <person name="Cabau C."/>
            <person name="Klopp C."/>
            <person name="Donnadieu C."/>
            <person name="Jouanno E."/>
            <person name="Lampietro C."/>
            <person name="Louis A."/>
            <person name="Herpin A."/>
            <person name="Echchiki A."/>
            <person name="Berthelot C."/>
            <person name="Parey E."/>
            <person name="Roest-Crollius H."/>
            <person name="Braasch I."/>
            <person name="Postlethwait J."/>
            <person name="Bobe J."/>
            <person name="Montfort J."/>
            <person name="Bouchez O."/>
            <person name="Begum T."/>
            <person name="Mejri S."/>
            <person name="Adams A."/>
            <person name="Chen W.-J."/>
            <person name="Guiguen Y."/>
        </authorList>
    </citation>
    <scope>NUCLEOTIDE SEQUENCE</scope>
    <source>
        <strain evidence="1">YG-15Mar2019-1</strain>
        <tissue evidence="1">Brain</tissue>
    </source>
</reference>
<dbReference type="Proteomes" id="UP001046870">
    <property type="component" value="Chromosome 10"/>
</dbReference>
<protein>
    <submittedName>
        <fullName evidence="1">Uncharacterized protein</fullName>
    </submittedName>
</protein>